<keyword evidence="3" id="KW-1185">Reference proteome</keyword>
<dbReference type="GO" id="GO:0016853">
    <property type="term" value="F:isomerase activity"/>
    <property type="evidence" value="ECO:0007669"/>
    <property type="project" value="UniProtKB-KW"/>
</dbReference>
<comment type="caution">
    <text evidence="2">The sequence shown here is derived from an EMBL/GenBank/DDBJ whole genome shotgun (WGS) entry which is preliminary data.</text>
</comment>
<dbReference type="Pfam" id="PF01261">
    <property type="entry name" value="AP_endonuc_2"/>
    <property type="match status" value="1"/>
</dbReference>
<dbReference type="InterPro" id="IPR050312">
    <property type="entry name" value="IolE/XylAMocC-like"/>
</dbReference>
<dbReference type="OrthoDB" id="9798407at2"/>
<dbReference type="SUPFAM" id="SSF51658">
    <property type="entry name" value="Xylose isomerase-like"/>
    <property type="match status" value="1"/>
</dbReference>
<dbReference type="EMBL" id="QOCW01000006">
    <property type="protein sequence ID" value="RBW70058.1"/>
    <property type="molecule type" value="Genomic_DNA"/>
</dbReference>
<dbReference type="PANTHER" id="PTHR12110:SF41">
    <property type="entry name" value="INOSOSE DEHYDRATASE"/>
    <property type="match status" value="1"/>
</dbReference>
<dbReference type="RefSeq" id="WP_113805346.1">
    <property type="nucleotide sequence ID" value="NZ_QOCW01000006.1"/>
</dbReference>
<reference evidence="2 3" key="1">
    <citation type="submission" date="2018-07" db="EMBL/GenBank/DDBJ databases">
        <title>Lottiidibacillus patelloidae gen. nov., sp. nov., isolated from the intestinal tract of a marine limpet and the reclassification of B. taeanensis BH030017T, B. algicola KMM 3737T and B. hwajinpoensis SW-72T as genus Lottiidibacillus.</title>
        <authorList>
            <person name="Liu R."/>
            <person name="Huang Z."/>
        </authorList>
    </citation>
    <scope>NUCLEOTIDE SEQUENCE [LARGE SCALE GENOMIC DNA]</scope>
    <source>
        <strain evidence="2 3">BH030017</strain>
    </source>
</reference>
<dbReference type="AlphaFoldDB" id="A0A366XWX0"/>
<accession>A0A366XWX0</accession>
<organism evidence="2 3">
    <name type="scientific">Bacillus taeanensis</name>
    <dbReference type="NCBI Taxonomy" id="273032"/>
    <lineage>
        <taxon>Bacteria</taxon>
        <taxon>Bacillati</taxon>
        <taxon>Bacillota</taxon>
        <taxon>Bacilli</taxon>
        <taxon>Bacillales</taxon>
        <taxon>Bacillaceae</taxon>
        <taxon>Bacillus</taxon>
    </lineage>
</organism>
<protein>
    <submittedName>
        <fullName evidence="2">Sugar phosphate isomerase/epimerase</fullName>
    </submittedName>
</protein>
<gene>
    <name evidence="2" type="ORF">DS031_07630</name>
</gene>
<name>A0A366XWX0_9BACI</name>
<dbReference type="InterPro" id="IPR013022">
    <property type="entry name" value="Xyl_isomerase-like_TIM-brl"/>
</dbReference>
<keyword evidence="2" id="KW-0413">Isomerase</keyword>
<dbReference type="InterPro" id="IPR036237">
    <property type="entry name" value="Xyl_isomerase-like_sf"/>
</dbReference>
<dbReference type="PANTHER" id="PTHR12110">
    <property type="entry name" value="HYDROXYPYRUVATE ISOMERASE"/>
    <property type="match status" value="1"/>
</dbReference>
<dbReference type="Proteomes" id="UP000253314">
    <property type="component" value="Unassembled WGS sequence"/>
</dbReference>
<evidence type="ECO:0000313" key="3">
    <source>
        <dbReference type="Proteomes" id="UP000253314"/>
    </source>
</evidence>
<dbReference type="Gene3D" id="3.20.20.150">
    <property type="entry name" value="Divalent-metal-dependent TIM barrel enzymes"/>
    <property type="match status" value="1"/>
</dbReference>
<evidence type="ECO:0000259" key="1">
    <source>
        <dbReference type="Pfam" id="PF01261"/>
    </source>
</evidence>
<evidence type="ECO:0000313" key="2">
    <source>
        <dbReference type="EMBL" id="RBW70058.1"/>
    </source>
</evidence>
<sequence length="286" mass="32698">MKKGKIGVQMMMLKGKVEELGVYETMRKLNELGYHAVEVSQIPMTAENVAELKRASTDFNIKIAALSAGLDPILPGAPGETLTSDFDKIVSDCKTLDCYFLRIGMMPLNIMDDKEKIIEFIDRAEGMAERLAEHGIALYYHTHHLEFQKFDGEYLLDIIKNNTTKLGFELDVHWIQRAGENPVEFVKQYRGRVSLLHLKDYRIGQMDLSDIDFKDMGKFYSVFTNTIEFAEVGEGNLNMKAIIEEGLESGAEYFLVEQDDTYGRDPFDCLKLSAENLRKIGYEDWF</sequence>
<feature type="domain" description="Xylose isomerase-like TIM barrel" evidence="1">
    <location>
        <begin position="27"/>
        <end position="259"/>
    </location>
</feature>
<proteinExistence type="predicted"/>